<feature type="compositionally biased region" description="Basic residues" evidence="1">
    <location>
        <begin position="222"/>
        <end position="233"/>
    </location>
</feature>
<feature type="compositionally biased region" description="Low complexity" evidence="1">
    <location>
        <begin position="166"/>
        <end position="197"/>
    </location>
</feature>
<feature type="compositionally biased region" description="Low complexity" evidence="1">
    <location>
        <begin position="234"/>
        <end position="254"/>
    </location>
</feature>
<dbReference type="PANTHER" id="PTHR38849:SF1">
    <property type="entry name" value="SMALL SECRETED PROTEIN"/>
    <property type="match status" value="1"/>
</dbReference>
<evidence type="ECO:0000256" key="1">
    <source>
        <dbReference type="SAM" id="MobiDB-lite"/>
    </source>
</evidence>
<name>A0A4Q9MLA0_9APHY</name>
<gene>
    <name evidence="2" type="ORF">BD311DRAFT_695993</name>
</gene>
<evidence type="ECO:0000313" key="2">
    <source>
        <dbReference type="EMBL" id="TBU27797.1"/>
    </source>
</evidence>
<sequence>MVYFASKFIVVALAGFAAAAPLRLTRRAFQEQDYADFQISDGTAGDAQAQANAVFVDPFDGVDLATVDDATLKAVQTMREAAESAETDQFNPQIAAASGDEATALQNGKIKNKVLKLTGEIQALNIQLAQAQASGDDTSSIQSKISEEQTKLNNNISLDQKASGQASKGVTGGSAASSSDSSAAASASGSSAAASSSDSASVASASDSVSVAASTTSAAKATKTKAAKTKSAKASKATSSAAAAPSAAVDAATGTDGSSINFPVQDYAAFQISDGTAGSAQEHANAVFVDPFNGVDLATVDDSVVENINTMREAAESAETDQFDPQIDAASGADADALQNGKIANKVLKLTGEVQALNIKIAKAQAAGSDTSDLESSLAAEQKKLTTNIATDQQHAGEAQKGVA</sequence>
<protein>
    <recommendedName>
        <fullName evidence="3">Small secreted protein</fullName>
    </recommendedName>
</protein>
<feature type="region of interest" description="Disordered" evidence="1">
    <location>
        <begin position="157"/>
        <end position="197"/>
    </location>
</feature>
<proteinExistence type="predicted"/>
<dbReference type="OrthoDB" id="2151417at2759"/>
<evidence type="ECO:0008006" key="3">
    <source>
        <dbReference type="Google" id="ProtNLM"/>
    </source>
</evidence>
<dbReference type="AlphaFoldDB" id="A0A4Q9MLA0"/>
<organism evidence="2">
    <name type="scientific">Dichomitus squalens</name>
    <dbReference type="NCBI Taxonomy" id="114155"/>
    <lineage>
        <taxon>Eukaryota</taxon>
        <taxon>Fungi</taxon>
        <taxon>Dikarya</taxon>
        <taxon>Basidiomycota</taxon>
        <taxon>Agaricomycotina</taxon>
        <taxon>Agaricomycetes</taxon>
        <taxon>Polyporales</taxon>
        <taxon>Polyporaceae</taxon>
        <taxon>Dichomitus</taxon>
    </lineage>
</organism>
<dbReference type="Proteomes" id="UP000292957">
    <property type="component" value="Unassembled WGS sequence"/>
</dbReference>
<accession>A0A4Q9MLA0</accession>
<dbReference type="PANTHER" id="PTHR38849">
    <property type="entry name" value="SMALL SECRETED PROTEIN"/>
    <property type="match status" value="1"/>
</dbReference>
<reference evidence="2" key="1">
    <citation type="submission" date="2019-01" db="EMBL/GenBank/DDBJ databases">
        <title>Draft genome sequences of three monokaryotic isolates of the white-rot basidiomycete fungus Dichomitus squalens.</title>
        <authorList>
            <consortium name="DOE Joint Genome Institute"/>
            <person name="Lopez S.C."/>
            <person name="Andreopoulos B."/>
            <person name="Pangilinan J."/>
            <person name="Lipzen A."/>
            <person name="Riley R."/>
            <person name="Ahrendt S."/>
            <person name="Ng V."/>
            <person name="Barry K."/>
            <person name="Daum C."/>
            <person name="Grigoriev I.V."/>
            <person name="Hilden K.S."/>
            <person name="Makela M.R."/>
            <person name="de Vries R.P."/>
        </authorList>
    </citation>
    <scope>NUCLEOTIDE SEQUENCE [LARGE SCALE GENOMIC DNA]</scope>
    <source>
        <strain evidence="2">OM18370.1</strain>
    </source>
</reference>
<dbReference type="EMBL" id="ML143428">
    <property type="protein sequence ID" value="TBU27797.1"/>
    <property type="molecule type" value="Genomic_DNA"/>
</dbReference>
<feature type="region of interest" description="Disordered" evidence="1">
    <location>
        <begin position="220"/>
        <end position="254"/>
    </location>
</feature>